<evidence type="ECO:0000256" key="7">
    <source>
        <dbReference type="SAM" id="Phobius"/>
    </source>
</evidence>
<proteinExistence type="inferred from homology"/>
<evidence type="ECO:0000259" key="8">
    <source>
        <dbReference type="Pfam" id="PF01757"/>
    </source>
</evidence>
<keyword evidence="6 7" id="KW-0472">Membrane</keyword>
<feature type="transmembrane region" description="Helical" evidence="7">
    <location>
        <begin position="38"/>
        <end position="63"/>
    </location>
</feature>
<comment type="similarity">
    <text evidence="2">Belongs to the acyltransferase 3 family.</text>
</comment>
<gene>
    <name evidence="9" type="ORF">KSV97_06950</name>
    <name evidence="10" type="ORF">KSW06_06895</name>
</gene>
<protein>
    <submittedName>
        <fullName evidence="9">Acyltransferase</fullName>
    </submittedName>
</protein>
<evidence type="ECO:0000313" key="9">
    <source>
        <dbReference type="EMBL" id="MBV3382958.1"/>
    </source>
</evidence>
<evidence type="ECO:0000256" key="2">
    <source>
        <dbReference type="ARBA" id="ARBA00007400"/>
    </source>
</evidence>
<keyword evidence="4 7" id="KW-0812">Transmembrane</keyword>
<evidence type="ECO:0000256" key="3">
    <source>
        <dbReference type="ARBA" id="ARBA00022475"/>
    </source>
</evidence>
<feature type="transmembrane region" description="Helical" evidence="7">
    <location>
        <begin position="245"/>
        <end position="264"/>
    </location>
</feature>
<evidence type="ECO:0000256" key="5">
    <source>
        <dbReference type="ARBA" id="ARBA00022989"/>
    </source>
</evidence>
<dbReference type="Proteomes" id="UP001196408">
    <property type="component" value="Unassembled WGS sequence"/>
</dbReference>
<dbReference type="PANTHER" id="PTHR40074:SF2">
    <property type="entry name" value="O-ACETYLTRANSFERASE WECH"/>
    <property type="match status" value="1"/>
</dbReference>
<feature type="transmembrane region" description="Helical" evidence="7">
    <location>
        <begin position="84"/>
        <end position="105"/>
    </location>
</feature>
<keyword evidence="12" id="KW-1185">Reference proteome</keyword>
<dbReference type="GO" id="GO:0009246">
    <property type="term" value="P:enterobacterial common antigen biosynthetic process"/>
    <property type="evidence" value="ECO:0007669"/>
    <property type="project" value="TreeGrafter"/>
</dbReference>
<evidence type="ECO:0000256" key="4">
    <source>
        <dbReference type="ARBA" id="ARBA00022692"/>
    </source>
</evidence>
<keyword evidence="9" id="KW-0012">Acyltransferase</keyword>
<sequence length="346" mass="40665">MKTKRIEYIDLANVISTFAVVILHTNGCFWNFSRERYWLTANVIESLFIFAVPVFFMISSISLMDYQKKYDTKIYLKKRFSKTVIPFLFWTFMGLLFDIFFLHTVKVSDLTLKVLVDGFINNRFVQIYWFFMPLFGIYLSIPLFASIEEEKRVELFKYLFLIGFIFNGTIPFLLSAFHIDMAWPLGINVVSGYAIFVVMGYLIHKMDFTLNQRCIIYILGLAGLLMHFGGTYYESYALGDVSQIYKNLTYAPIVMYSGAFLLFIKQIGGKVMKTNISKYVHFIKKYTFPIYLMHYYIIEILNRYLHLTNYTKSIFYRLGMPFIVIPITIIIAALIRKLRLGKKILP</sequence>
<accession>A0AAW4MW32</accession>
<evidence type="ECO:0000256" key="6">
    <source>
        <dbReference type="ARBA" id="ARBA00023136"/>
    </source>
</evidence>
<name>A0AAW4MW32_9FIRM</name>
<evidence type="ECO:0000256" key="1">
    <source>
        <dbReference type="ARBA" id="ARBA00004651"/>
    </source>
</evidence>
<dbReference type="Pfam" id="PF01757">
    <property type="entry name" value="Acyl_transf_3"/>
    <property type="match status" value="1"/>
</dbReference>
<organism evidence="9 11">
    <name type="scientific">Catenibacterium mitsuokai</name>
    <dbReference type="NCBI Taxonomy" id="100886"/>
    <lineage>
        <taxon>Bacteria</taxon>
        <taxon>Bacillati</taxon>
        <taxon>Bacillota</taxon>
        <taxon>Erysipelotrichia</taxon>
        <taxon>Erysipelotrichales</taxon>
        <taxon>Coprobacillaceae</taxon>
        <taxon>Catenibacterium</taxon>
    </lineage>
</organism>
<dbReference type="GO" id="GO:0005886">
    <property type="term" value="C:plasma membrane"/>
    <property type="evidence" value="ECO:0007669"/>
    <property type="project" value="UniProtKB-SubCell"/>
</dbReference>
<reference evidence="9 12" key="1">
    <citation type="submission" date="2021-06" db="EMBL/GenBank/DDBJ databases">
        <title>Collection of gut derived symbiotic bacterial strains cultured from healthy donors.</title>
        <authorList>
            <person name="Lin H."/>
            <person name="Littmann E."/>
            <person name="Pamer E.G."/>
        </authorList>
    </citation>
    <scope>NUCLEOTIDE SEQUENCE</scope>
    <source>
        <strain evidence="10 12">MSK.21.70</strain>
        <strain evidence="9">MSK.21.82</strain>
    </source>
</reference>
<keyword evidence="9" id="KW-0808">Transferase</keyword>
<dbReference type="RefSeq" id="WP_217747758.1">
    <property type="nucleotide sequence ID" value="NZ_JAHOEB010000038.1"/>
</dbReference>
<dbReference type="PANTHER" id="PTHR40074">
    <property type="entry name" value="O-ACETYLTRANSFERASE WECH"/>
    <property type="match status" value="1"/>
</dbReference>
<dbReference type="InterPro" id="IPR002656">
    <property type="entry name" value="Acyl_transf_3_dom"/>
</dbReference>
<comment type="subcellular location">
    <subcellularLocation>
        <location evidence="1">Cell membrane</location>
        <topology evidence="1">Multi-pass membrane protein</topology>
    </subcellularLocation>
</comment>
<evidence type="ECO:0000313" key="11">
    <source>
        <dbReference type="Proteomes" id="UP001196408"/>
    </source>
</evidence>
<evidence type="ECO:0000313" key="10">
    <source>
        <dbReference type="EMBL" id="MBV3392982.1"/>
    </source>
</evidence>
<feature type="transmembrane region" description="Helical" evidence="7">
    <location>
        <begin position="285"/>
        <end position="302"/>
    </location>
</feature>
<keyword evidence="5 7" id="KW-1133">Transmembrane helix</keyword>
<dbReference type="Proteomes" id="UP001197492">
    <property type="component" value="Unassembled WGS sequence"/>
</dbReference>
<keyword evidence="3" id="KW-1003">Cell membrane</keyword>
<dbReference type="GO" id="GO:0016413">
    <property type="term" value="F:O-acetyltransferase activity"/>
    <property type="evidence" value="ECO:0007669"/>
    <property type="project" value="TreeGrafter"/>
</dbReference>
<feature type="transmembrane region" description="Helical" evidence="7">
    <location>
        <begin position="314"/>
        <end position="335"/>
    </location>
</feature>
<comment type="caution">
    <text evidence="9">The sequence shown here is derived from an EMBL/GenBank/DDBJ whole genome shotgun (WGS) entry which is preliminary data.</text>
</comment>
<feature type="transmembrane region" description="Helical" evidence="7">
    <location>
        <begin position="185"/>
        <end position="203"/>
    </location>
</feature>
<evidence type="ECO:0000313" key="12">
    <source>
        <dbReference type="Proteomes" id="UP001197492"/>
    </source>
</evidence>
<feature type="domain" description="Acyltransferase 3" evidence="8">
    <location>
        <begin position="7"/>
        <end position="332"/>
    </location>
</feature>
<dbReference type="EMBL" id="JAHOEL010000038">
    <property type="protein sequence ID" value="MBV3392982.1"/>
    <property type="molecule type" value="Genomic_DNA"/>
</dbReference>
<dbReference type="EMBL" id="JAHOEF010000039">
    <property type="protein sequence ID" value="MBV3382958.1"/>
    <property type="molecule type" value="Genomic_DNA"/>
</dbReference>
<dbReference type="AlphaFoldDB" id="A0AAW4MW32"/>
<feature type="transmembrane region" description="Helical" evidence="7">
    <location>
        <begin position="215"/>
        <end position="233"/>
    </location>
</feature>
<feature type="transmembrane region" description="Helical" evidence="7">
    <location>
        <begin position="12"/>
        <end position="32"/>
    </location>
</feature>
<feature type="transmembrane region" description="Helical" evidence="7">
    <location>
        <begin position="158"/>
        <end position="179"/>
    </location>
</feature>
<feature type="transmembrane region" description="Helical" evidence="7">
    <location>
        <begin position="125"/>
        <end position="146"/>
    </location>
</feature>